<protein>
    <submittedName>
        <fullName evidence="1">Uncharacterized small protein</fullName>
    </submittedName>
</protein>
<dbReference type="Proteomes" id="UP000214880">
    <property type="component" value="Unassembled WGS sequence"/>
</dbReference>
<evidence type="ECO:0000313" key="2">
    <source>
        <dbReference type="Proteomes" id="UP000214880"/>
    </source>
</evidence>
<proteinExistence type="predicted"/>
<sequence>MTEVFAASKKTAAAIRGRNESRVSQIRPVPLQVLDIIIHFLHTVKNGYLILTIQDGHVVKIEKTEKFIISAKTREAGCISYDKPQKKHPLQGKITAELQAIQYGQLVIRLDNGQVEQIEKTEKRRVHELEGIHGDGI</sequence>
<evidence type="ECO:0000313" key="1">
    <source>
        <dbReference type="EMBL" id="SDM28230.1"/>
    </source>
</evidence>
<name>A0A1G9RYZ3_9FIRM</name>
<dbReference type="EMBL" id="FNHB01000003">
    <property type="protein sequence ID" value="SDM28230.1"/>
    <property type="molecule type" value="Genomic_DNA"/>
</dbReference>
<dbReference type="AlphaFoldDB" id="A0A1G9RYZ3"/>
<accession>A0A1G9RYZ3</accession>
<dbReference type="RefSeq" id="WP_092071600.1">
    <property type="nucleotide sequence ID" value="NZ_FNHB01000003.1"/>
</dbReference>
<keyword evidence="2" id="KW-1185">Reference proteome</keyword>
<dbReference type="OrthoDB" id="1683898at2"/>
<dbReference type="Pfam" id="PF10055">
    <property type="entry name" value="DUF2292"/>
    <property type="match status" value="2"/>
</dbReference>
<reference evidence="1 2" key="1">
    <citation type="submission" date="2016-10" db="EMBL/GenBank/DDBJ databases">
        <authorList>
            <person name="de Groot N.N."/>
        </authorList>
    </citation>
    <scope>NUCLEOTIDE SEQUENCE [LARGE SCALE GENOMIC DNA]</scope>
    <source>
        <strain evidence="1 2">DSM 1736</strain>
    </source>
</reference>
<gene>
    <name evidence="1" type="ORF">SAMN04488502_103148</name>
</gene>
<dbReference type="InterPro" id="IPR018743">
    <property type="entry name" value="DUF2292"/>
</dbReference>
<organism evidence="1 2">
    <name type="scientific">Dendrosporobacter quercicolus</name>
    <dbReference type="NCBI Taxonomy" id="146817"/>
    <lineage>
        <taxon>Bacteria</taxon>
        <taxon>Bacillati</taxon>
        <taxon>Bacillota</taxon>
        <taxon>Negativicutes</taxon>
        <taxon>Selenomonadales</taxon>
        <taxon>Sporomusaceae</taxon>
        <taxon>Dendrosporobacter</taxon>
    </lineage>
</organism>
<dbReference type="STRING" id="146817.SAMN04488502_103148"/>